<evidence type="ECO:0000256" key="5">
    <source>
        <dbReference type="ARBA" id="ARBA00022448"/>
    </source>
</evidence>
<feature type="domain" description="KxDL" evidence="9">
    <location>
        <begin position="132"/>
        <end position="218"/>
    </location>
</feature>
<gene>
    <name evidence="10" type="ORF">PMKS-000234</name>
</gene>
<evidence type="ECO:0000256" key="2">
    <source>
        <dbReference type="ARBA" id="ARBA00004177"/>
    </source>
</evidence>
<proteinExistence type="inferred from homology"/>
<evidence type="ECO:0000256" key="7">
    <source>
        <dbReference type="ARBA" id="ARBA00029808"/>
    </source>
</evidence>
<dbReference type="OrthoDB" id="4089816at2759"/>
<dbReference type="InterPro" id="IPR051390">
    <property type="entry name" value="BLOC-1_subunit_KXD1"/>
</dbReference>
<organism evidence="10 11">
    <name type="scientific">Pichia membranifaciens</name>
    <dbReference type="NCBI Taxonomy" id="4926"/>
    <lineage>
        <taxon>Eukaryota</taxon>
        <taxon>Fungi</taxon>
        <taxon>Dikarya</taxon>
        <taxon>Ascomycota</taxon>
        <taxon>Saccharomycotina</taxon>
        <taxon>Pichiomycetes</taxon>
        <taxon>Pichiales</taxon>
        <taxon>Pichiaceae</taxon>
        <taxon>Pichia</taxon>
    </lineage>
</organism>
<evidence type="ECO:0000256" key="3">
    <source>
        <dbReference type="ARBA" id="ARBA00005913"/>
    </source>
</evidence>
<dbReference type="Pfam" id="PF10241">
    <property type="entry name" value="KxDL"/>
    <property type="match status" value="1"/>
</dbReference>
<comment type="similarity">
    <text evidence="3">Belongs to the KXD1 family.</text>
</comment>
<comment type="function">
    <text evidence="1">Component of the biogenesis of lysosome-related organelles complex-1 (BLOC-1) involved in endosomal cargo sorting.</text>
</comment>
<name>A0A1Q2YBB2_9ASCO</name>
<evidence type="ECO:0000256" key="8">
    <source>
        <dbReference type="SAM" id="MobiDB-lite"/>
    </source>
</evidence>
<evidence type="ECO:0000256" key="6">
    <source>
        <dbReference type="ARBA" id="ARBA00022753"/>
    </source>
</evidence>
<evidence type="ECO:0000259" key="9">
    <source>
        <dbReference type="Pfam" id="PF10241"/>
    </source>
</evidence>
<feature type="compositionally biased region" description="Acidic residues" evidence="8">
    <location>
        <begin position="1"/>
        <end position="10"/>
    </location>
</feature>
<dbReference type="GO" id="GO:0007032">
    <property type="term" value="P:endosome organization"/>
    <property type="evidence" value="ECO:0007669"/>
    <property type="project" value="TreeGrafter"/>
</dbReference>
<dbReference type="GO" id="GO:0032880">
    <property type="term" value="P:regulation of protein localization"/>
    <property type="evidence" value="ECO:0007669"/>
    <property type="project" value="TreeGrafter"/>
</dbReference>
<protein>
    <recommendedName>
        <fullName evidence="4">Biogenesis of lysosome-related organelles complex 1 subunit KXD1</fullName>
    </recommendedName>
    <alternativeName>
        <fullName evidence="7">KxDL homolog</fullName>
    </alternativeName>
</protein>
<comment type="caution">
    <text evidence="10">The sequence shown here is derived from an EMBL/GenBank/DDBJ whole genome shotgun (WGS) entry which is preliminary data.</text>
</comment>
<evidence type="ECO:0000256" key="4">
    <source>
        <dbReference type="ARBA" id="ARBA00016207"/>
    </source>
</evidence>
<keyword evidence="6" id="KW-0967">Endosome</keyword>
<feature type="compositionally biased region" description="Basic and acidic residues" evidence="8">
    <location>
        <begin position="48"/>
        <end position="61"/>
    </location>
</feature>
<sequence length="238" mass="26490">MASDEGDYDEVTSGLSGERYAVVAREEGLTGTEGLSASGGRPDQGPAGERRESVQEGHSEMNIEQYTAAMAHRSRGEREEIENEDDTYDEDEDELVLERIRSSSPVGAHSAEKPSLIPNESRFNPIEYLIGSLNNALDSLAFDRTLVIQSKMAGELNNSANEVLKIVDEIDSSLKEHIAKYEKLKQEILPEIELNLRRGTKMANKLTAHVKERYPVEYSKGRSKVLDNLTEDEEGLFS</sequence>
<dbReference type="EMBL" id="BDGI01000007">
    <property type="protein sequence ID" value="GAV26778.1"/>
    <property type="molecule type" value="Genomic_DNA"/>
</dbReference>
<evidence type="ECO:0000256" key="1">
    <source>
        <dbReference type="ARBA" id="ARBA00002069"/>
    </source>
</evidence>
<dbReference type="InterPro" id="IPR019371">
    <property type="entry name" value="KxDL_dom"/>
</dbReference>
<keyword evidence="11" id="KW-1185">Reference proteome</keyword>
<evidence type="ECO:0000313" key="11">
    <source>
        <dbReference type="Proteomes" id="UP000186136"/>
    </source>
</evidence>
<dbReference type="GO" id="GO:0005768">
    <property type="term" value="C:endosome"/>
    <property type="evidence" value="ECO:0007669"/>
    <property type="project" value="UniProtKB-SubCell"/>
</dbReference>
<dbReference type="AlphaFoldDB" id="A0A1Q2YBB2"/>
<evidence type="ECO:0000313" key="10">
    <source>
        <dbReference type="EMBL" id="GAV26778.1"/>
    </source>
</evidence>
<accession>A0A1Q2YBB2</accession>
<reference evidence="10 11" key="1">
    <citation type="submission" date="2016-08" db="EMBL/GenBank/DDBJ databases">
        <title>Whole genome shotgun sequence of Pichia membranifaciens KS47-1.</title>
        <authorList>
            <person name="Konishi M."/>
            <person name="Ishida M."/>
            <person name="Arakawa T."/>
            <person name="Kato Y."/>
            <person name="Horiuchi J."/>
        </authorList>
    </citation>
    <scope>NUCLEOTIDE SEQUENCE [LARGE SCALE GENOMIC DNA]</scope>
    <source>
        <strain evidence="10 11">KS47-1</strain>
    </source>
</reference>
<feature type="compositionally biased region" description="Acidic residues" evidence="8">
    <location>
        <begin position="79"/>
        <end position="95"/>
    </location>
</feature>
<dbReference type="Proteomes" id="UP000186136">
    <property type="component" value="Unassembled WGS sequence"/>
</dbReference>
<dbReference type="PANTHER" id="PTHR37787">
    <property type="entry name" value="BIOGENESIS OF LYSOSOME-RELATED ORGANELLES COMPLEX 1 SUBUNIT KXD1"/>
    <property type="match status" value="1"/>
</dbReference>
<dbReference type="PANTHER" id="PTHR37787:SF1">
    <property type="entry name" value="BIOGENESIS OF LYSOSOME-RELATED ORGANELLES COMPLEX 1 SUBUNIT KXD1"/>
    <property type="match status" value="1"/>
</dbReference>
<dbReference type="GO" id="GO:0031083">
    <property type="term" value="C:BLOC-1 complex"/>
    <property type="evidence" value="ECO:0007669"/>
    <property type="project" value="TreeGrafter"/>
</dbReference>
<feature type="region of interest" description="Disordered" evidence="8">
    <location>
        <begin position="1"/>
        <end position="113"/>
    </location>
</feature>
<keyword evidence="5" id="KW-0813">Transport</keyword>
<comment type="subcellular location">
    <subcellularLocation>
        <location evidence="2">Endosome</location>
    </subcellularLocation>
</comment>